<accession>A0ABV0QES2</accession>
<dbReference type="PRINTS" id="PR00700">
    <property type="entry name" value="PRTYPHPHTASE"/>
</dbReference>
<gene>
    <name evidence="5" type="ORF">XENOCAPTIV_027162</name>
</gene>
<dbReference type="PANTHER" id="PTHR46198">
    <property type="entry name" value="PROTEIN-TYROSINE-PHOSPHATASE"/>
    <property type="match status" value="1"/>
</dbReference>
<keyword evidence="3" id="KW-0904">Protein phosphatase</keyword>
<dbReference type="Pfam" id="PF00102">
    <property type="entry name" value="Y_phosphatase"/>
    <property type="match status" value="1"/>
</dbReference>
<dbReference type="EC" id="3.1.3.48" evidence="1"/>
<dbReference type="SUPFAM" id="SSF52799">
    <property type="entry name" value="(Phosphotyrosine protein) phosphatases II"/>
    <property type="match status" value="1"/>
</dbReference>
<dbReference type="Proteomes" id="UP001434883">
    <property type="component" value="Unassembled WGS sequence"/>
</dbReference>
<evidence type="ECO:0000256" key="2">
    <source>
        <dbReference type="ARBA" id="ARBA00022801"/>
    </source>
</evidence>
<dbReference type="SMART" id="SM00194">
    <property type="entry name" value="PTPc"/>
    <property type="match status" value="1"/>
</dbReference>
<organism evidence="5 6">
    <name type="scientific">Xenoophorus captivus</name>
    <dbReference type="NCBI Taxonomy" id="1517983"/>
    <lineage>
        <taxon>Eukaryota</taxon>
        <taxon>Metazoa</taxon>
        <taxon>Chordata</taxon>
        <taxon>Craniata</taxon>
        <taxon>Vertebrata</taxon>
        <taxon>Euteleostomi</taxon>
        <taxon>Actinopterygii</taxon>
        <taxon>Neopterygii</taxon>
        <taxon>Teleostei</taxon>
        <taxon>Neoteleostei</taxon>
        <taxon>Acanthomorphata</taxon>
        <taxon>Ovalentaria</taxon>
        <taxon>Atherinomorphae</taxon>
        <taxon>Cyprinodontiformes</taxon>
        <taxon>Goodeidae</taxon>
        <taxon>Xenoophorus</taxon>
    </lineage>
</organism>
<reference evidence="5 6" key="1">
    <citation type="submission" date="2021-06" db="EMBL/GenBank/DDBJ databases">
        <authorList>
            <person name="Palmer J.M."/>
        </authorList>
    </citation>
    <scope>NUCLEOTIDE SEQUENCE [LARGE SCALE GENOMIC DNA]</scope>
    <source>
        <strain evidence="5 6">XC_2019</strain>
        <tissue evidence="5">Muscle</tissue>
    </source>
</reference>
<dbReference type="EMBL" id="JAHRIN010009099">
    <property type="protein sequence ID" value="MEQ2194314.1"/>
    <property type="molecule type" value="Genomic_DNA"/>
</dbReference>
<dbReference type="InterPro" id="IPR008356">
    <property type="entry name" value="Tyr_Pase_KIM-con"/>
</dbReference>
<proteinExistence type="predicted"/>
<protein>
    <recommendedName>
        <fullName evidence="1">protein-tyrosine-phosphatase</fullName>
        <ecNumber evidence="1">3.1.3.48</ecNumber>
    </recommendedName>
</protein>
<keyword evidence="6" id="KW-1185">Reference proteome</keyword>
<evidence type="ECO:0000313" key="6">
    <source>
        <dbReference type="Proteomes" id="UP001434883"/>
    </source>
</evidence>
<evidence type="ECO:0000256" key="1">
    <source>
        <dbReference type="ARBA" id="ARBA00013064"/>
    </source>
</evidence>
<dbReference type="PANTHER" id="PTHR46198:SF2">
    <property type="entry name" value="RECEPTOR-TYPE TYROSINE-PROTEIN PHOSPHATASE R"/>
    <property type="match status" value="1"/>
</dbReference>
<evidence type="ECO:0000259" key="4">
    <source>
        <dbReference type="PROSITE" id="PS50055"/>
    </source>
</evidence>
<dbReference type="InterPro" id="IPR000242">
    <property type="entry name" value="PTP_cat"/>
</dbReference>
<sequence length="255" mass="28669">MSAGRPLTRQQLRDIVDNTHKLHVEFASINLHYIILLLFLTFSSCVLDPHSRVILKSKSCNDLLSSYINANYIRGYLGDSRAFIATQGPMVNTVIDFWQMAWQEESPVIVMITKLKEKNEKCVLYWPEKRGIYGKVEVLVNSSRECEHYTTRSLTLKVRSPFSGGVMMNTASGLGLTSLVCLSSVGIKPACCSITGTRRGLTIKPQTQRCRCCSSWPTLRRTDVPPPPWDRLLSTAGFVLGSCHLCSVGYYYQSF</sequence>
<keyword evidence="2" id="KW-0378">Hydrolase</keyword>
<name>A0ABV0QES2_9TELE</name>
<dbReference type="InterPro" id="IPR029021">
    <property type="entry name" value="Prot-tyrosine_phosphatase-like"/>
</dbReference>
<evidence type="ECO:0000256" key="3">
    <source>
        <dbReference type="ARBA" id="ARBA00022912"/>
    </source>
</evidence>
<feature type="domain" description="Tyrosine-protein phosphatase" evidence="4">
    <location>
        <begin position="40"/>
        <end position="234"/>
    </location>
</feature>
<dbReference type="Gene3D" id="3.90.190.10">
    <property type="entry name" value="Protein tyrosine phosphatase superfamily"/>
    <property type="match status" value="1"/>
</dbReference>
<comment type="caution">
    <text evidence="5">The sequence shown here is derived from an EMBL/GenBank/DDBJ whole genome shotgun (WGS) entry which is preliminary data.</text>
</comment>
<dbReference type="PROSITE" id="PS50055">
    <property type="entry name" value="TYR_PHOSPHATASE_PTP"/>
    <property type="match status" value="1"/>
</dbReference>
<evidence type="ECO:0000313" key="5">
    <source>
        <dbReference type="EMBL" id="MEQ2194314.1"/>
    </source>
</evidence>